<dbReference type="Proteomes" id="UP001597548">
    <property type="component" value="Unassembled WGS sequence"/>
</dbReference>
<keyword evidence="1" id="KW-0732">Signal</keyword>
<dbReference type="EMBL" id="JBHUOS010000007">
    <property type="protein sequence ID" value="MFD2915519.1"/>
    <property type="molecule type" value="Genomic_DNA"/>
</dbReference>
<comment type="caution">
    <text evidence="2">The sequence shown here is derived from an EMBL/GenBank/DDBJ whole genome shotgun (WGS) entry which is preliminary data.</text>
</comment>
<feature type="signal peptide" evidence="1">
    <location>
        <begin position="1"/>
        <end position="28"/>
    </location>
</feature>
<accession>A0ABW5ZRC1</accession>
<evidence type="ECO:0008006" key="4">
    <source>
        <dbReference type="Google" id="ProtNLM"/>
    </source>
</evidence>
<keyword evidence="3" id="KW-1185">Reference proteome</keyword>
<protein>
    <recommendedName>
        <fullName evidence="4">Collagen triple helix repeat-containing protein</fullName>
    </recommendedName>
</protein>
<dbReference type="PROSITE" id="PS51257">
    <property type="entry name" value="PROKAR_LIPOPROTEIN"/>
    <property type="match status" value="1"/>
</dbReference>
<proteinExistence type="predicted"/>
<feature type="chain" id="PRO_5045851960" description="Collagen triple helix repeat-containing protein" evidence="1">
    <location>
        <begin position="29"/>
        <end position="186"/>
    </location>
</feature>
<dbReference type="RefSeq" id="WP_194509586.1">
    <property type="nucleotide sequence ID" value="NZ_JADILU010000008.1"/>
</dbReference>
<gene>
    <name evidence="2" type="ORF">ACFS29_07715</name>
</gene>
<evidence type="ECO:0000256" key="1">
    <source>
        <dbReference type="SAM" id="SignalP"/>
    </source>
</evidence>
<sequence>MKKLKATMRTTTYFIIALLIAFTYSCEAEDGTDGIDGINGSQGEQGEAGQDGNANVQTFTFDVSAINSTNFSINFPELTQDVIENDAILTYIARESTYFTIPGISFNDMMEVELQPSDLDIFFYDRITGSTTTPVVGLYDLVKVIIIESSNTNRMNEPNDIYSQLENANVDINNYHEVCNYFGIKY</sequence>
<evidence type="ECO:0000313" key="2">
    <source>
        <dbReference type="EMBL" id="MFD2915519.1"/>
    </source>
</evidence>
<name>A0ABW5ZRC1_9FLAO</name>
<evidence type="ECO:0000313" key="3">
    <source>
        <dbReference type="Proteomes" id="UP001597548"/>
    </source>
</evidence>
<organism evidence="2 3">
    <name type="scientific">Psychroserpens luteus</name>
    <dbReference type="NCBI Taxonomy" id="1434066"/>
    <lineage>
        <taxon>Bacteria</taxon>
        <taxon>Pseudomonadati</taxon>
        <taxon>Bacteroidota</taxon>
        <taxon>Flavobacteriia</taxon>
        <taxon>Flavobacteriales</taxon>
        <taxon>Flavobacteriaceae</taxon>
        <taxon>Psychroserpens</taxon>
    </lineage>
</organism>
<reference evidence="3" key="1">
    <citation type="journal article" date="2019" name="Int. J. Syst. Evol. Microbiol.">
        <title>The Global Catalogue of Microorganisms (GCM) 10K type strain sequencing project: providing services to taxonomists for standard genome sequencing and annotation.</title>
        <authorList>
            <consortium name="The Broad Institute Genomics Platform"/>
            <consortium name="The Broad Institute Genome Sequencing Center for Infectious Disease"/>
            <person name="Wu L."/>
            <person name="Ma J."/>
        </authorList>
    </citation>
    <scope>NUCLEOTIDE SEQUENCE [LARGE SCALE GENOMIC DNA]</scope>
    <source>
        <strain evidence="3">KCTC 32514</strain>
    </source>
</reference>